<accession>A0A3S5A772</accession>
<dbReference type="Proteomes" id="UP000784294">
    <property type="component" value="Unassembled WGS sequence"/>
</dbReference>
<gene>
    <name evidence="1" type="ORF">PXEA_LOCUS7135</name>
</gene>
<proteinExistence type="predicted"/>
<name>A0A3S5A772_9PLAT</name>
<organism evidence="1 2">
    <name type="scientific">Protopolystoma xenopodis</name>
    <dbReference type="NCBI Taxonomy" id="117903"/>
    <lineage>
        <taxon>Eukaryota</taxon>
        <taxon>Metazoa</taxon>
        <taxon>Spiralia</taxon>
        <taxon>Lophotrochozoa</taxon>
        <taxon>Platyhelminthes</taxon>
        <taxon>Monogenea</taxon>
        <taxon>Polyopisthocotylea</taxon>
        <taxon>Polystomatidea</taxon>
        <taxon>Polystomatidae</taxon>
        <taxon>Protopolystoma</taxon>
    </lineage>
</organism>
<evidence type="ECO:0000313" key="2">
    <source>
        <dbReference type="Proteomes" id="UP000784294"/>
    </source>
</evidence>
<dbReference type="EMBL" id="CAAALY010018624">
    <property type="protein sequence ID" value="VEL13695.1"/>
    <property type="molecule type" value="Genomic_DNA"/>
</dbReference>
<reference evidence="1" key="1">
    <citation type="submission" date="2018-11" db="EMBL/GenBank/DDBJ databases">
        <authorList>
            <consortium name="Pathogen Informatics"/>
        </authorList>
    </citation>
    <scope>NUCLEOTIDE SEQUENCE</scope>
</reference>
<keyword evidence="2" id="KW-1185">Reference proteome</keyword>
<comment type="caution">
    <text evidence="1">The sequence shown here is derived from an EMBL/GenBank/DDBJ whole genome shotgun (WGS) entry which is preliminary data.</text>
</comment>
<evidence type="ECO:0000313" key="1">
    <source>
        <dbReference type="EMBL" id="VEL13695.1"/>
    </source>
</evidence>
<protein>
    <submittedName>
        <fullName evidence="1">Uncharacterized protein</fullName>
    </submittedName>
</protein>
<sequence length="173" mass="18443">MPEATSDSIGALEQALLGFLPSSASNPSLSVQQASTKAFFPKSCDVSHTLLRLLHACEAINARTISVPNNSCLGLCFLAGGEATVRLAADANTIKNSIEPTFVGGGRCSHASLVAALSWFRRWKAAHISNEETLYSESPFKLVGTLFPSISQVSQLISFSLIRPSLVLSCWCL</sequence>
<dbReference type="AlphaFoldDB" id="A0A3S5A772"/>